<proteinExistence type="inferred from homology"/>
<organism evidence="10 11">
    <name type="scientific">Acetobacter ghanensis</name>
    <dbReference type="NCBI Taxonomy" id="431306"/>
    <lineage>
        <taxon>Bacteria</taxon>
        <taxon>Pseudomonadati</taxon>
        <taxon>Pseudomonadota</taxon>
        <taxon>Alphaproteobacteria</taxon>
        <taxon>Acetobacterales</taxon>
        <taxon>Acetobacteraceae</taxon>
        <taxon>Acetobacter</taxon>
    </lineage>
</organism>
<dbReference type="InterPro" id="IPR036259">
    <property type="entry name" value="MFS_trans_sf"/>
</dbReference>
<evidence type="ECO:0000256" key="3">
    <source>
        <dbReference type="ARBA" id="ARBA00022475"/>
    </source>
</evidence>
<evidence type="ECO:0000256" key="7">
    <source>
        <dbReference type="ARBA" id="ARBA00023136"/>
    </source>
</evidence>
<accession>A0A0U5FYP4</accession>
<dbReference type="InterPro" id="IPR011701">
    <property type="entry name" value="MFS"/>
</dbReference>
<evidence type="ECO:0000256" key="1">
    <source>
        <dbReference type="ARBA" id="ARBA00004651"/>
    </source>
</evidence>
<comment type="caution">
    <text evidence="8">Lacks conserved residue(s) required for the propagation of feature annotation.</text>
</comment>
<feature type="transmembrane region" description="Helical" evidence="8">
    <location>
        <begin position="250"/>
        <end position="269"/>
    </location>
</feature>
<evidence type="ECO:0000313" key="10">
    <source>
        <dbReference type="EMBL" id="CEF56047.1"/>
    </source>
</evidence>
<protein>
    <recommendedName>
        <fullName evidence="8">Uncharacterized MFS-type transporter AGA_1755</fullName>
    </recommendedName>
</protein>
<feature type="transmembrane region" description="Helical" evidence="8">
    <location>
        <begin position="177"/>
        <end position="200"/>
    </location>
</feature>
<evidence type="ECO:0000313" key="11">
    <source>
        <dbReference type="Proteomes" id="UP000068250"/>
    </source>
</evidence>
<dbReference type="HAMAP" id="MF_02091">
    <property type="entry name" value="MFS_YfcJ"/>
    <property type="match status" value="1"/>
</dbReference>
<dbReference type="GO" id="GO:0022857">
    <property type="term" value="F:transmembrane transporter activity"/>
    <property type="evidence" value="ECO:0007669"/>
    <property type="project" value="UniProtKB-UniRule"/>
</dbReference>
<dbReference type="PANTHER" id="PTHR23517">
    <property type="entry name" value="RESISTANCE PROTEIN MDTM, PUTATIVE-RELATED-RELATED"/>
    <property type="match status" value="1"/>
</dbReference>
<dbReference type="InterPro" id="IPR037541">
    <property type="entry name" value="MFS_YfcJ"/>
</dbReference>
<feature type="transmembrane region" description="Helical" evidence="8">
    <location>
        <begin position="149"/>
        <end position="171"/>
    </location>
</feature>
<dbReference type="PATRIC" id="fig|431306.5.peg.1794"/>
<evidence type="ECO:0000256" key="5">
    <source>
        <dbReference type="ARBA" id="ARBA00022692"/>
    </source>
</evidence>
<feature type="transmembrane region" description="Helical" evidence="8">
    <location>
        <begin position="368"/>
        <end position="390"/>
    </location>
</feature>
<reference evidence="11" key="1">
    <citation type="submission" date="2014-09" db="EMBL/GenBank/DDBJ databases">
        <authorList>
            <person name="Illeghems K.G."/>
        </authorList>
    </citation>
    <scope>NUCLEOTIDE SEQUENCE [LARGE SCALE GENOMIC DNA]</scope>
    <source>
        <strain evidence="11">LMG 23848T</strain>
    </source>
</reference>
<evidence type="ECO:0000256" key="6">
    <source>
        <dbReference type="ARBA" id="ARBA00022989"/>
    </source>
</evidence>
<dbReference type="NCBIfam" id="NF009048">
    <property type="entry name" value="PRK12382.1"/>
    <property type="match status" value="1"/>
</dbReference>
<dbReference type="InterPro" id="IPR020846">
    <property type="entry name" value="MFS_dom"/>
</dbReference>
<evidence type="ECO:0000259" key="9">
    <source>
        <dbReference type="PROSITE" id="PS50850"/>
    </source>
</evidence>
<keyword evidence="2 8" id="KW-0813">Transport</keyword>
<keyword evidence="6 8" id="KW-1133">Transmembrane helix</keyword>
<feature type="transmembrane region" description="Helical" evidence="8">
    <location>
        <begin position="49"/>
        <end position="72"/>
    </location>
</feature>
<feature type="transmembrane region" description="Helical" evidence="8">
    <location>
        <begin position="306"/>
        <end position="328"/>
    </location>
</feature>
<feature type="transmembrane region" description="Helical" evidence="8">
    <location>
        <begin position="84"/>
        <end position="105"/>
    </location>
</feature>
<dbReference type="EMBL" id="LN609302">
    <property type="protein sequence ID" value="CEF56047.1"/>
    <property type="molecule type" value="Genomic_DNA"/>
</dbReference>
<feature type="transmembrane region" description="Helical" evidence="8">
    <location>
        <begin position="221"/>
        <end position="244"/>
    </location>
</feature>
<evidence type="ECO:0000256" key="4">
    <source>
        <dbReference type="ARBA" id="ARBA00022519"/>
    </source>
</evidence>
<keyword evidence="7 8" id="KW-0472">Membrane</keyword>
<feature type="transmembrane region" description="Helical" evidence="8">
    <location>
        <begin position="340"/>
        <end position="362"/>
    </location>
</feature>
<dbReference type="Proteomes" id="UP000068250">
    <property type="component" value="Chromosome I"/>
</dbReference>
<gene>
    <name evidence="10" type="ORF">AGA_1755</name>
</gene>
<keyword evidence="5 8" id="KW-0812">Transmembrane</keyword>
<dbReference type="AlphaFoldDB" id="A0A0U5FYP4"/>
<dbReference type="GO" id="GO:0005886">
    <property type="term" value="C:plasma membrane"/>
    <property type="evidence" value="ECO:0007669"/>
    <property type="project" value="UniProtKB-SubCell"/>
</dbReference>
<name>A0A0U5FYP4_9PROT</name>
<sequence>MLMPGTPSADQDKAPRLLLWLAVALFLSYLAVAMSMPTTTVYVATSLHMGNALAGLAVGVAFVSTIITRGFAGRFADHKGGKRCMLYGLVFYTLSGVLAAVVTWLTVPWAAFGMLVVARLTLGLGESLTVVGLLAWGIGLMGHHRSGRVLSVVGMGMYGSLAAGSPVGLGLYNQGGYLLVALACIATPVVGFAMAAPVTAVPPLGGDRLPISRIINKIADLGLVVFVQGIGFAAIGAFMPLMFLHRHWPHAALGLTFFGVAFVLVRILCSHLPDKLGGARVAFVSMLVETCGQLLLWQAATPNVALAGAFLTGCGCSMIFPAMGVEVVRRVAPQMRGTAMGGFAAFQDLAYGATGPLTGLLAERAGDSIVFMVGGMAGVGGLLLSARLAWQERIAMMPD</sequence>
<dbReference type="Pfam" id="PF07690">
    <property type="entry name" value="MFS_1"/>
    <property type="match status" value="2"/>
</dbReference>
<feature type="transmembrane region" description="Helical" evidence="8">
    <location>
        <begin position="281"/>
        <end position="300"/>
    </location>
</feature>
<dbReference type="STRING" id="431306.AGA_1755"/>
<dbReference type="Gene3D" id="1.20.1250.20">
    <property type="entry name" value="MFS general substrate transporter like domains"/>
    <property type="match status" value="1"/>
</dbReference>
<evidence type="ECO:0000256" key="8">
    <source>
        <dbReference type="HAMAP-Rule" id="MF_02091"/>
    </source>
</evidence>
<keyword evidence="4 8" id="KW-0997">Cell inner membrane</keyword>
<dbReference type="PROSITE" id="PS50850">
    <property type="entry name" value="MFS"/>
    <property type="match status" value="1"/>
</dbReference>
<comment type="subcellular location">
    <subcellularLocation>
        <location evidence="8">Cell inner membrane</location>
        <topology evidence="8">Multi-pass membrane protein</topology>
    </subcellularLocation>
    <subcellularLocation>
        <location evidence="1">Cell membrane</location>
        <topology evidence="1">Multi-pass membrane protein</topology>
    </subcellularLocation>
</comment>
<feature type="domain" description="Major facilitator superfamily (MFS) profile" evidence="9">
    <location>
        <begin position="179"/>
        <end position="399"/>
    </location>
</feature>
<feature type="transmembrane region" description="Helical" evidence="8">
    <location>
        <begin position="111"/>
        <end position="137"/>
    </location>
</feature>
<evidence type="ECO:0000256" key="2">
    <source>
        <dbReference type="ARBA" id="ARBA00022448"/>
    </source>
</evidence>
<dbReference type="InterPro" id="IPR050171">
    <property type="entry name" value="MFS_Transporters"/>
</dbReference>
<keyword evidence="3 8" id="KW-1003">Cell membrane</keyword>
<dbReference type="PANTHER" id="PTHR23517:SF1">
    <property type="match status" value="1"/>
</dbReference>
<comment type="similarity">
    <text evidence="8">Belongs to the major facilitator superfamily. YfcJ family.</text>
</comment>
<dbReference type="SUPFAM" id="SSF103473">
    <property type="entry name" value="MFS general substrate transporter"/>
    <property type="match status" value="1"/>
</dbReference>
<dbReference type="NCBIfam" id="NF003477">
    <property type="entry name" value="PRK05122.1"/>
    <property type="match status" value="1"/>
</dbReference>